<dbReference type="Pfam" id="PF05739">
    <property type="entry name" value="SNARE"/>
    <property type="match status" value="1"/>
</dbReference>
<dbReference type="PANTHER" id="PTHR19957:SF307">
    <property type="entry name" value="PROTEIN SSO1-RELATED"/>
    <property type="match status" value="1"/>
</dbReference>
<keyword evidence="5 8" id="KW-0472">Membrane</keyword>
<protein>
    <recommendedName>
        <fullName evidence="9">t-SNARE coiled-coil homology domain-containing protein</fullName>
    </recommendedName>
</protein>
<dbReference type="InterPro" id="IPR006012">
    <property type="entry name" value="Syntaxin/epimorphin_CS"/>
</dbReference>
<dbReference type="PANTHER" id="PTHR19957">
    <property type="entry name" value="SYNTAXIN"/>
    <property type="match status" value="1"/>
</dbReference>
<accession>A0A0L0HQR0</accession>
<evidence type="ECO:0000256" key="3">
    <source>
        <dbReference type="ARBA" id="ARBA00022692"/>
    </source>
</evidence>
<dbReference type="eggNOG" id="KOG0810">
    <property type="taxonomic scope" value="Eukaryota"/>
</dbReference>
<dbReference type="GO" id="GO:0005484">
    <property type="term" value="F:SNAP receptor activity"/>
    <property type="evidence" value="ECO:0007669"/>
    <property type="project" value="InterPro"/>
</dbReference>
<evidence type="ECO:0000313" key="11">
    <source>
        <dbReference type="Proteomes" id="UP000053201"/>
    </source>
</evidence>
<dbReference type="GO" id="GO:0031201">
    <property type="term" value="C:SNARE complex"/>
    <property type="evidence" value="ECO:0007669"/>
    <property type="project" value="TreeGrafter"/>
</dbReference>
<dbReference type="OMA" id="HPRNAPQ"/>
<dbReference type="PROSITE" id="PS50192">
    <property type="entry name" value="T_SNARE"/>
    <property type="match status" value="1"/>
</dbReference>
<dbReference type="SUPFAM" id="SSF47661">
    <property type="entry name" value="t-snare proteins"/>
    <property type="match status" value="1"/>
</dbReference>
<dbReference type="InterPro" id="IPR010989">
    <property type="entry name" value="SNARE"/>
</dbReference>
<dbReference type="CDD" id="cd15849">
    <property type="entry name" value="SNARE_Sso1"/>
    <property type="match status" value="1"/>
</dbReference>
<evidence type="ECO:0000256" key="2">
    <source>
        <dbReference type="ARBA" id="ARBA00009063"/>
    </source>
</evidence>
<organism evidence="10 11">
    <name type="scientific">Spizellomyces punctatus (strain DAOM BR117)</name>
    <dbReference type="NCBI Taxonomy" id="645134"/>
    <lineage>
        <taxon>Eukaryota</taxon>
        <taxon>Fungi</taxon>
        <taxon>Fungi incertae sedis</taxon>
        <taxon>Chytridiomycota</taxon>
        <taxon>Chytridiomycota incertae sedis</taxon>
        <taxon>Chytridiomycetes</taxon>
        <taxon>Spizellomycetales</taxon>
        <taxon>Spizellomycetaceae</taxon>
        <taxon>Spizellomyces</taxon>
    </lineage>
</organism>
<evidence type="ECO:0000256" key="4">
    <source>
        <dbReference type="ARBA" id="ARBA00022989"/>
    </source>
</evidence>
<dbReference type="Proteomes" id="UP000053201">
    <property type="component" value="Unassembled WGS sequence"/>
</dbReference>
<feature type="compositionally biased region" description="Basic and acidic residues" evidence="7">
    <location>
        <begin position="1"/>
        <end position="11"/>
    </location>
</feature>
<dbReference type="AlphaFoldDB" id="A0A0L0HQR0"/>
<dbReference type="EMBL" id="KQ257452">
    <property type="protein sequence ID" value="KND03149.1"/>
    <property type="molecule type" value="Genomic_DNA"/>
</dbReference>
<feature type="region of interest" description="Disordered" evidence="7">
    <location>
        <begin position="1"/>
        <end position="40"/>
    </location>
</feature>
<keyword evidence="4 8" id="KW-1133">Transmembrane helix</keyword>
<dbReference type="InterPro" id="IPR006011">
    <property type="entry name" value="Syntaxin_N"/>
</dbReference>
<dbReference type="Gene3D" id="1.20.58.70">
    <property type="match status" value="1"/>
</dbReference>
<dbReference type="RefSeq" id="XP_016611188.1">
    <property type="nucleotide sequence ID" value="XM_016750506.1"/>
</dbReference>
<feature type="transmembrane region" description="Helical" evidence="8">
    <location>
        <begin position="306"/>
        <end position="328"/>
    </location>
</feature>
<keyword evidence="11" id="KW-1185">Reference proteome</keyword>
<gene>
    <name evidence="10" type="ORF">SPPG_02212</name>
</gene>
<evidence type="ECO:0000313" key="10">
    <source>
        <dbReference type="EMBL" id="KND03149.1"/>
    </source>
</evidence>
<comment type="similarity">
    <text evidence="2 6">Belongs to the syntaxin family.</text>
</comment>
<comment type="subcellular location">
    <subcellularLocation>
        <location evidence="1">Membrane</location>
        <topology evidence="1">Single-pass type IV membrane protein</topology>
    </subcellularLocation>
</comment>
<dbReference type="InterPro" id="IPR045242">
    <property type="entry name" value="Syntaxin"/>
</dbReference>
<dbReference type="GeneID" id="27685815"/>
<proteinExistence type="inferred from homology"/>
<dbReference type="Gene3D" id="1.20.5.110">
    <property type="match status" value="1"/>
</dbReference>
<dbReference type="GO" id="GO:0006886">
    <property type="term" value="P:intracellular protein transport"/>
    <property type="evidence" value="ECO:0007669"/>
    <property type="project" value="InterPro"/>
</dbReference>
<dbReference type="GO" id="GO:0012505">
    <property type="term" value="C:endomembrane system"/>
    <property type="evidence" value="ECO:0007669"/>
    <property type="project" value="TreeGrafter"/>
</dbReference>
<evidence type="ECO:0000256" key="7">
    <source>
        <dbReference type="SAM" id="MobiDB-lite"/>
    </source>
</evidence>
<keyword evidence="3 8" id="KW-0812">Transmembrane</keyword>
<dbReference type="SMART" id="SM00397">
    <property type="entry name" value="t_SNARE"/>
    <property type="match status" value="1"/>
</dbReference>
<evidence type="ECO:0000256" key="8">
    <source>
        <dbReference type="SAM" id="Phobius"/>
    </source>
</evidence>
<evidence type="ECO:0000256" key="5">
    <source>
        <dbReference type="ARBA" id="ARBA00023136"/>
    </source>
</evidence>
<name>A0A0L0HQR0_SPIPD</name>
<dbReference type="OrthoDB" id="10255013at2759"/>
<dbReference type="GO" id="GO:0006906">
    <property type="term" value="P:vesicle fusion"/>
    <property type="evidence" value="ECO:0007669"/>
    <property type="project" value="TreeGrafter"/>
</dbReference>
<feature type="domain" description="T-SNARE coiled-coil homology" evidence="9">
    <location>
        <begin position="233"/>
        <end position="295"/>
    </location>
</feature>
<reference evidence="10 11" key="1">
    <citation type="submission" date="2009-08" db="EMBL/GenBank/DDBJ databases">
        <title>The Genome Sequence of Spizellomyces punctatus strain DAOM BR117.</title>
        <authorList>
            <consortium name="The Broad Institute Genome Sequencing Platform"/>
            <person name="Russ C."/>
            <person name="Cuomo C."/>
            <person name="Shea T."/>
            <person name="Young S.K."/>
            <person name="Zeng Q."/>
            <person name="Koehrsen M."/>
            <person name="Haas B."/>
            <person name="Borodovsky M."/>
            <person name="Guigo R."/>
            <person name="Alvarado L."/>
            <person name="Berlin A."/>
            <person name="Bochicchio J."/>
            <person name="Borenstein D."/>
            <person name="Chapman S."/>
            <person name="Chen Z."/>
            <person name="Engels R."/>
            <person name="Freedman E."/>
            <person name="Gellesch M."/>
            <person name="Goldberg J."/>
            <person name="Griggs A."/>
            <person name="Gujja S."/>
            <person name="Heiman D."/>
            <person name="Hepburn T."/>
            <person name="Howarth C."/>
            <person name="Jen D."/>
            <person name="Larson L."/>
            <person name="Lewis B."/>
            <person name="Mehta T."/>
            <person name="Park D."/>
            <person name="Pearson M."/>
            <person name="Roberts A."/>
            <person name="Saif S."/>
            <person name="Shenoy N."/>
            <person name="Sisk P."/>
            <person name="Stolte C."/>
            <person name="Sykes S."/>
            <person name="Thomson T."/>
            <person name="Walk T."/>
            <person name="White J."/>
            <person name="Yandava C."/>
            <person name="Burger G."/>
            <person name="Gray M.W."/>
            <person name="Holland P.W.H."/>
            <person name="King N."/>
            <person name="Lang F.B.F."/>
            <person name="Roger A.J."/>
            <person name="Ruiz-Trillo I."/>
            <person name="Lander E."/>
            <person name="Nusbaum C."/>
        </authorList>
    </citation>
    <scope>NUCLEOTIDE SEQUENCE [LARGE SCALE GENOMIC DNA]</scope>
    <source>
        <strain evidence="10 11">DAOM BR117</strain>
    </source>
</reference>
<evidence type="ECO:0000256" key="6">
    <source>
        <dbReference type="RuleBase" id="RU003858"/>
    </source>
</evidence>
<dbReference type="InParanoid" id="A0A0L0HQR0"/>
<dbReference type="GO" id="GO:0048278">
    <property type="term" value="P:vesicle docking"/>
    <property type="evidence" value="ECO:0007669"/>
    <property type="project" value="TreeGrafter"/>
</dbReference>
<sequence>MSRDRTQDLRRPTNNAPRYPSPAMTQTRPGGSYSSYGGNGGYGESDMEMGRYASSYGGGGGNSYGRSNSGSQLDSFFADVEQVQKGIERVRQNVRTIEQLHQRALLATSPDEQARYTRQVDDVQDETSDLIQSLRATVKKMAAGTKNASQADAGIRQQQQAGLAKRLMEVAQEYQDVQMKSKQKYRQRMEREIRIARPDATPGEIERALDSNTGSVFSQQLLSSRVGAQRAALAEVQNRHEEIHRIEQSINELFTLFQEMQAMLEQQQETINAIETHVENTHVYIEDGNKEMTQAIVHRKSSRKTAWWICACVLVLLIIVAVVVYIYVVKPALDAKNAAPK</sequence>
<dbReference type="PROSITE" id="PS00914">
    <property type="entry name" value="SYNTAXIN"/>
    <property type="match status" value="1"/>
</dbReference>
<dbReference type="GO" id="GO:0000149">
    <property type="term" value="F:SNARE binding"/>
    <property type="evidence" value="ECO:0007669"/>
    <property type="project" value="TreeGrafter"/>
</dbReference>
<dbReference type="GO" id="GO:0006887">
    <property type="term" value="P:exocytosis"/>
    <property type="evidence" value="ECO:0007669"/>
    <property type="project" value="TreeGrafter"/>
</dbReference>
<dbReference type="STRING" id="645134.A0A0L0HQR0"/>
<dbReference type="GO" id="GO:0005886">
    <property type="term" value="C:plasma membrane"/>
    <property type="evidence" value="ECO:0007669"/>
    <property type="project" value="TreeGrafter"/>
</dbReference>
<evidence type="ECO:0000256" key="1">
    <source>
        <dbReference type="ARBA" id="ARBA00004211"/>
    </source>
</evidence>
<dbReference type="VEuPathDB" id="FungiDB:SPPG_02212"/>
<dbReference type="Pfam" id="PF00804">
    <property type="entry name" value="Syntaxin"/>
    <property type="match status" value="1"/>
</dbReference>
<dbReference type="InterPro" id="IPR000727">
    <property type="entry name" value="T_SNARE_dom"/>
</dbReference>
<evidence type="ECO:0000259" key="9">
    <source>
        <dbReference type="PROSITE" id="PS50192"/>
    </source>
</evidence>
<dbReference type="SMART" id="SM00503">
    <property type="entry name" value="SynN"/>
    <property type="match status" value="1"/>
</dbReference>